<dbReference type="AlphaFoldDB" id="A0A3Q9HP35"/>
<keyword evidence="2" id="KW-1185">Reference proteome</keyword>
<dbReference type="EMBL" id="CP016379">
    <property type="protein sequence ID" value="AZR72414.1"/>
    <property type="molecule type" value="Genomic_DNA"/>
</dbReference>
<dbReference type="Proteomes" id="UP000267250">
    <property type="component" value="Chromosome"/>
</dbReference>
<organism evidence="1 2">
    <name type="scientific">Anoxybacter fermentans</name>
    <dbReference type="NCBI Taxonomy" id="1323375"/>
    <lineage>
        <taxon>Bacteria</taxon>
        <taxon>Bacillati</taxon>
        <taxon>Bacillota</taxon>
        <taxon>Clostridia</taxon>
        <taxon>Halanaerobiales</taxon>
        <taxon>Anoxybacter</taxon>
    </lineage>
</organism>
<dbReference type="InterPro" id="IPR011042">
    <property type="entry name" value="6-blade_b-propeller_TolB-like"/>
</dbReference>
<dbReference type="InterPro" id="IPR011044">
    <property type="entry name" value="Quino_amine_DH_bsu"/>
</dbReference>
<name>A0A3Q9HP35_9FIRM</name>
<dbReference type="PANTHER" id="PTHR36842:SF1">
    <property type="entry name" value="PROTEIN TOLB"/>
    <property type="match status" value="1"/>
</dbReference>
<dbReference type="KEGG" id="aft:BBF96_02795"/>
<reference evidence="1 2" key="1">
    <citation type="submission" date="2016-07" db="EMBL/GenBank/DDBJ databases">
        <title>Genome and transcriptome analysis of iron-reducing fermentative bacteria Anoxybacter fermentans.</title>
        <authorList>
            <person name="Zeng X."/>
            <person name="Shao Z."/>
        </authorList>
    </citation>
    <scope>NUCLEOTIDE SEQUENCE [LARGE SCALE GENOMIC DNA]</scope>
    <source>
        <strain evidence="1 2">DY22613</strain>
    </source>
</reference>
<evidence type="ECO:0008006" key="3">
    <source>
        <dbReference type="Google" id="ProtNLM"/>
    </source>
</evidence>
<dbReference type="Gene3D" id="2.120.10.30">
    <property type="entry name" value="TolB, C-terminal domain"/>
    <property type="match status" value="2"/>
</dbReference>
<dbReference type="RefSeq" id="WP_127015749.1">
    <property type="nucleotide sequence ID" value="NZ_CP016379.1"/>
</dbReference>
<accession>A0A3Q9HP35</accession>
<dbReference type="OrthoDB" id="9774911at2"/>
<dbReference type="SUPFAM" id="SSF50969">
    <property type="entry name" value="YVTN repeat-like/Quinoprotein amine dehydrogenase"/>
    <property type="match status" value="1"/>
</dbReference>
<sequence length="713" mass="84177">MKRGFLIFLILEICIQIAQITFAYGTPVGFPENIDQITYFASDPIQPGLWSFNLITGEKKLIIKGISDNYKFSPDGRYLAFLVNNCDWGIGQSNTISLWVRDLAEGIEYVIQSIFDTENNLDTTFEWFANDKLAVIQRTDLKNSRIQIYKPNGKLIWISPENYQFLSFANQKVLLKDNLNENLVIYCLLTNTYKILPVKELLVNASLSIKTNYLCYQTFRKIILLNLNTLEKVYIDVGKQSEVQFDWSPDENYLIYQTLPGSGELYQLKVFNVQTGIKEFEVNSEKQIYYSWSSDEKQVVISLYQNGWNLLVWFPDQYNLMVIQSGLVTQPIPVYRQGTHQFYYLTHVDYYPVVYSYDVDYNRLDVTLSGPEDAVWSRLNLIPVTFFKENEAYDLMYWAGWSEVAEIQYLRSLEIFSNEDYYTVLKWAPFHPTLVYKENDRNLIIIDETGKMKRIYTGTKISEPFWNDDGSYICFTDQEERKRLILYNIFKNQIDIYPLESDNLELIQWMNGQIWFYDGRIRGYYPLGDDWDNLQRWKDYWWPLPKIKKAHYLAKTLWQIGANLWFRTEDGEFKVITRLTEGPPQNWQVQWNGFAQWSPDDEKILYNRLLTRTTFYGQEKKREIWVMDKNGTNHRYLCEGAYSQWLDNYRFLFLKEGNLYLANLVTGQINGLDTPELEEIAFVPSCNGASLVVVIARDEEGKLGLYLYKIKYR</sequence>
<evidence type="ECO:0000313" key="2">
    <source>
        <dbReference type="Proteomes" id="UP000267250"/>
    </source>
</evidence>
<gene>
    <name evidence="1" type="ORF">BBF96_02795</name>
</gene>
<evidence type="ECO:0000313" key="1">
    <source>
        <dbReference type="EMBL" id="AZR72414.1"/>
    </source>
</evidence>
<dbReference type="PANTHER" id="PTHR36842">
    <property type="entry name" value="PROTEIN TOLB HOMOLOG"/>
    <property type="match status" value="1"/>
</dbReference>
<protein>
    <recommendedName>
        <fullName evidence="3">Dipeptidylpeptidase IV N-terminal domain-containing protein</fullName>
    </recommendedName>
</protein>
<dbReference type="SUPFAM" id="SSF82171">
    <property type="entry name" value="DPP6 N-terminal domain-like"/>
    <property type="match status" value="1"/>
</dbReference>
<proteinExistence type="predicted"/>